<dbReference type="PATRIC" id="fig|1219045.3.peg.871"/>
<dbReference type="Proteomes" id="UP000024284">
    <property type="component" value="Unassembled WGS sequence"/>
</dbReference>
<dbReference type="Gene3D" id="3.10.450.50">
    <property type="match status" value="1"/>
</dbReference>
<dbReference type="SUPFAM" id="SSF54427">
    <property type="entry name" value="NTF2-like"/>
    <property type="match status" value="1"/>
</dbReference>
<dbReference type="Pfam" id="PF14534">
    <property type="entry name" value="DUF4440"/>
    <property type="match status" value="1"/>
</dbReference>
<organism evidence="3 4">
    <name type="scientific">Sphingobium herbicidovorans (strain ATCC 700291 / DSM 11019 / CCUG 56400 / KCTC 2939 / LMG 18315 / NBRC 16415 / MH)</name>
    <name type="common">Sphingomonas herbicidovorans</name>
    <dbReference type="NCBI Taxonomy" id="1219045"/>
    <lineage>
        <taxon>Bacteria</taxon>
        <taxon>Pseudomonadati</taxon>
        <taxon>Pseudomonadota</taxon>
        <taxon>Alphaproteobacteria</taxon>
        <taxon>Sphingomonadales</taxon>
        <taxon>Sphingomonadaceae</taxon>
        <taxon>Sphingobium</taxon>
    </lineage>
</organism>
<dbReference type="GO" id="GO:0016853">
    <property type="term" value="F:isomerase activity"/>
    <property type="evidence" value="ECO:0007669"/>
    <property type="project" value="UniProtKB-KW"/>
</dbReference>
<dbReference type="InterPro" id="IPR032710">
    <property type="entry name" value="NTF2-like_dom_sf"/>
</dbReference>
<evidence type="ECO:0000256" key="1">
    <source>
        <dbReference type="SAM" id="SignalP"/>
    </source>
</evidence>
<dbReference type="EMBL" id="JFZA02000004">
    <property type="protein sequence ID" value="KFG91365.1"/>
    <property type="molecule type" value="Genomic_DNA"/>
</dbReference>
<name>A0A086PD97_SPHHM</name>
<feature type="signal peptide" evidence="1">
    <location>
        <begin position="1"/>
        <end position="24"/>
    </location>
</feature>
<accession>A0A086PD97</accession>
<dbReference type="eggNOG" id="COG4319">
    <property type="taxonomic scope" value="Bacteria"/>
</dbReference>
<dbReference type="AlphaFoldDB" id="A0A086PD97"/>
<gene>
    <name evidence="3" type="ORF">BV98_000858</name>
</gene>
<dbReference type="STRING" id="76947.GCA_002080435_01931"/>
<protein>
    <submittedName>
        <fullName evidence="3">Ketosteroid isomerase-like protein</fullName>
    </submittedName>
</protein>
<evidence type="ECO:0000259" key="2">
    <source>
        <dbReference type="Pfam" id="PF14534"/>
    </source>
</evidence>
<dbReference type="InterPro" id="IPR027843">
    <property type="entry name" value="DUF4440"/>
</dbReference>
<comment type="caution">
    <text evidence="3">The sequence shown here is derived from an EMBL/GenBank/DDBJ whole genome shotgun (WGS) entry which is preliminary data.</text>
</comment>
<evidence type="ECO:0000313" key="4">
    <source>
        <dbReference type="Proteomes" id="UP000024284"/>
    </source>
</evidence>
<feature type="chain" id="PRO_5001813320" evidence="1">
    <location>
        <begin position="25"/>
        <end position="166"/>
    </location>
</feature>
<sequence>MSKFSHWLRLAILPLISVSICASAAQSSTGASGQSSSNEAEVSRLTAASEQWITDVNSKDVARGIAGMTADAAIIAPDGTQAQGREQLVGYVSKLVATPGFHVEFKPDSVSLSIDGNVGYVTGKSVISFAMPDGQKQTRDGRLLTVWRKSDDGKWLCYLDVVMGNP</sequence>
<proteinExistence type="predicted"/>
<keyword evidence="1" id="KW-0732">Signal</keyword>
<evidence type="ECO:0000313" key="3">
    <source>
        <dbReference type="EMBL" id="KFG91365.1"/>
    </source>
</evidence>
<keyword evidence="4" id="KW-1185">Reference proteome</keyword>
<feature type="domain" description="DUF4440" evidence="2">
    <location>
        <begin position="46"/>
        <end position="156"/>
    </location>
</feature>
<reference evidence="3" key="1">
    <citation type="submission" date="2014-08" db="EMBL/GenBank/DDBJ databases">
        <title>Draft genome sequences of Sphingobium herbicidovorans.</title>
        <authorList>
            <person name="Gan H.M."/>
            <person name="Gan H.Y."/>
            <person name="Savka M.A."/>
        </authorList>
    </citation>
    <scope>NUCLEOTIDE SEQUENCE [LARGE SCALE GENOMIC DNA]</scope>
    <source>
        <strain evidence="3">NBRC 16415</strain>
    </source>
</reference>